<comment type="caution">
    <text evidence="2">The sequence shown here is derived from an EMBL/GenBank/DDBJ whole genome shotgun (WGS) entry which is preliminary data.</text>
</comment>
<dbReference type="AlphaFoldDB" id="K0RN89"/>
<sequence>MANEAKRGPDAAEEPQMLPSVVIRSFPEPRARKPHGPQAWAVILTVGCLYYVWTKVLGKSFPTFSRQGQRIGVGGDIKKSARDHQADRLAAIERRQQQQQQQRFGAQKRPNSNITSSKLVILQQQQQQQKEEAEARRKTEEKKNGSGSNVSFTCGRKKRQMKKKIADAKAALVRTDEELGPGWEYRENPSAASASINAMDPQAGSGSGGYKPTKCKPSRGG</sequence>
<keyword evidence="3" id="KW-1185">Reference proteome</keyword>
<dbReference type="OrthoDB" id="10678325at2759"/>
<feature type="region of interest" description="Disordered" evidence="1">
    <location>
        <begin position="121"/>
        <end position="160"/>
    </location>
</feature>
<proteinExistence type="predicted"/>
<feature type="region of interest" description="Disordered" evidence="1">
    <location>
        <begin position="173"/>
        <end position="221"/>
    </location>
</feature>
<reference evidence="2 3" key="1">
    <citation type="journal article" date="2012" name="Genome Biol.">
        <title>Genome and low-iron response of an oceanic diatom adapted to chronic iron limitation.</title>
        <authorList>
            <person name="Lommer M."/>
            <person name="Specht M."/>
            <person name="Roy A.S."/>
            <person name="Kraemer L."/>
            <person name="Andreson R."/>
            <person name="Gutowska M.A."/>
            <person name="Wolf J."/>
            <person name="Bergner S.V."/>
            <person name="Schilhabel M.B."/>
            <person name="Klostermeier U.C."/>
            <person name="Beiko R.G."/>
            <person name="Rosenstiel P."/>
            <person name="Hippler M."/>
            <person name="Laroche J."/>
        </authorList>
    </citation>
    <scope>NUCLEOTIDE SEQUENCE [LARGE SCALE GENOMIC DNA]</scope>
    <source>
        <strain evidence="2 3">CCMP1005</strain>
    </source>
</reference>
<evidence type="ECO:0000313" key="2">
    <source>
        <dbReference type="EMBL" id="EJK48202.1"/>
    </source>
</evidence>
<gene>
    <name evidence="2" type="ORF">THAOC_33023</name>
</gene>
<evidence type="ECO:0000256" key="1">
    <source>
        <dbReference type="SAM" id="MobiDB-lite"/>
    </source>
</evidence>
<protein>
    <submittedName>
        <fullName evidence="2">Uncharacterized protein</fullName>
    </submittedName>
</protein>
<feature type="compositionally biased region" description="Basic and acidic residues" evidence="1">
    <location>
        <begin position="129"/>
        <end position="144"/>
    </location>
</feature>
<dbReference type="EMBL" id="AGNL01046148">
    <property type="protein sequence ID" value="EJK48202.1"/>
    <property type="molecule type" value="Genomic_DNA"/>
</dbReference>
<organism evidence="2 3">
    <name type="scientific">Thalassiosira oceanica</name>
    <name type="common">Marine diatom</name>
    <dbReference type="NCBI Taxonomy" id="159749"/>
    <lineage>
        <taxon>Eukaryota</taxon>
        <taxon>Sar</taxon>
        <taxon>Stramenopiles</taxon>
        <taxon>Ochrophyta</taxon>
        <taxon>Bacillariophyta</taxon>
        <taxon>Coscinodiscophyceae</taxon>
        <taxon>Thalassiosirophycidae</taxon>
        <taxon>Thalassiosirales</taxon>
        <taxon>Thalassiosiraceae</taxon>
        <taxon>Thalassiosira</taxon>
    </lineage>
</organism>
<dbReference type="eggNOG" id="ENOG502QZ99">
    <property type="taxonomic scope" value="Eukaryota"/>
</dbReference>
<name>K0RN89_THAOC</name>
<evidence type="ECO:0000313" key="3">
    <source>
        <dbReference type="Proteomes" id="UP000266841"/>
    </source>
</evidence>
<accession>K0RN89</accession>
<dbReference type="Proteomes" id="UP000266841">
    <property type="component" value="Unassembled WGS sequence"/>
</dbReference>